<dbReference type="InterPro" id="IPR029058">
    <property type="entry name" value="AB_hydrolase_fold"/>
</dbReference>
<proteinExistence type="predicted"/>
<dbReference type="PANTHER" id="PTHR37017">
    <property type="entry name" value="AB HYDROLASE-1 DOMAIN-CONTAINING PROTEIN-RELATED"/>
    <property type="match status" value="1"/>
</dbReference>
<sequence>MVSTFALVHGAWHGPWCWERLTPELERRGHRVITVDVRFDDPAATFEDHATTFAAAVQDCDEDVVAVGHSLGSFAFPWIAERRPVRHLVYLCGLVAEPGRTCAELDREQGILNPGYRAGLAKVGGGTRWADLELAREVFYSDCDDDVVEAAIPRLRTQAVRPMTQRCPYDRLPAVPATSVVCAADRMVDPAWSRRVAAEILDAPVVELPGGHSPFYSRPSELAEVLHGVL</sequence>
<dbReference type="InterPro" id="IPR000073">
    <property type="entry name" value="AB_hydrolase_1"/>
</dbReference>
<dbReference type="SUPFAM" id="SSF53474">
    <property type="entry name" value="alpha/beta-Hydrolases"/>
    <property type="match status" value="1"/>
</dbReference>
<dbReference type="AlphaFoldDB" id="A0A6N4W5F5"/>
<feature type="domain" description="AB hydrolase-1" evidence="1">
    <location>
        <begin position="7"/>
        <end position="224"/>
    </location>
</feature>
<reference evidence="2 3" key="1">
    <citation type="journal article" date="2019" name="Emerg. Microbes Infect.">
        <title>Comprehensive subspecies identification of 175 nontuberculous mycobacteria species based on 7547 genomic profiles.</title>
        <authorList>
            <person name="Matsumoto Y."/>
            <person name="Kinjo T."/>
            <person name="Motooka D."/>
            <person name="Nabeya D."/>
            <person name="Jung N."/>
            <person name="Uechi K."/>
            <person name="Horii T."/>
            <person name="Iida T."/>
            <person name="Fujita J."/>
            <person name="Nakamura S."/>
        </authorList>
    </citation>
    <scope>NUCLEOTIDE SEQUENCE [LARGE SCALE GENOMIC DNA]</scope>
    <source>
        <strain evidence="2 3">JCM 30275</strain>
    </source>
</reference>
<dbReference type="EMBL" id="AP022620">
    <property type="protein sequence ID" value="BBZ75347.1"/>
    <property type="molecule type" value="Genomic_DNA"/>
</dbReference>
<organism evidence="2 3">
    <name type="scientific">Mycolicibacterium anyangense</name>
    <dbReference type="NCBI Taxonomy" id="1431246"/>
    <lineage>
        <taxon>Bacteria</taxon>
        <taxon>Bacillati</taxon>
        <taxon>Actinomycetota</taxon>
        <taxon>Actinomycetes</taxon>
        <taxon>Mycobacteriales</taxon>
        <taxon>Mycobacteriaceae</taxon>
        <taxon>Mycolicibacterium</taxon>
    </lineage>
</organism>
<evidence type="ECO:0000259" key="1">
    <source>
        <dbReference type="Pfam" id="PF12697"/>
    </source>
</evidence>
<evidence type="ECO:0000313" key="3">
    <source>
        <dbReference type="Proteomes" id="UP000467249"/>
    </source>
</evidence>
<dbReference type="PANTHER" id="PTHR37017:SF11">
    <property type="entry name" value="ESTERASE_LIPASE_THIOESTERASE DOMAIN-CONTAINING PROTEIN"/>
    <property type="match status" value="1"/>
</dbReference>
<evidence type="ECO:0000313" key="2">
    <source>
        <dbReference type="EMBL" id="BBZ75347.1"/>
    </source>
</evidence>
<dbReference type="InterPro" id="IPR052897">
    <property type="entry name" value="Sec-Metab_Biosynth_Hydrolase"/>
</dbReference>
<dbReference type="Gene3D" id="3.40.50.1820">
    <property type="entry name" value="alpha/beta hydrolase"/>
    <property type="match status" value="1"/>
</dbReference>
<name>A0A6N4W5F5_9MYCO</name>
<gene>
    <name evidence="2" type="ORF">MANY_06840</name>
</gene>
<protein>
    <recommendedName>
        <fullName evidence="1">AB hydrolase-1 domain-containing protein</fullName>
    </recommendedName>
</protein>
<dbReference type="Proteomes" id="UP000467249">
    <property type="component" value="Chromosome"/>
</dbReference>
<dbReference type="KEGG" id="many:MANY_06840"/>
<dbReference type="Pfam" id="PF12697">
    <property type="entry name" value="Abhydrolase_6"/>
    <property type="match status" value="1"/>
</dbReference>
<accession>A0A6N4W5F5</accession>
<dbReference type="GO" id="GO:0003824">
    <property type="term" value="F:catalytic activity"/>
    <property type="evidence" value="ECO:0007669"/>
    <property type="project" value="UniProtKB-ARBA"/>
</dbReference>
<keyword evidence="3" id="KW-1185">Reference proteome</keyword>